<evidence type="ECO:0000256" key="4">
    <source>
        <dbReference type="ARBA" id="ARBA00022679"/>
    </source>
</evidence>
<feature type="chain" id="PRO_5018313813" description="DNA-directed RNA polymerase" evidence="7">
    <location>
        <begin position="23"/>
        <end position="204"/>
    </location>
</feature>
<evidence type="ECO:0000256" key="7">
    <source>
        <dbReference type="SAM" id="SignalP"/>
    </source>
</evidence>
<accession>A0A3P7MH36</accession>
<comment type="similarity">
    <text evidence="1">Belongs to the RNA polymerase beta' chain family.</text>
</comment>
<feature type="domain" description="RNA polymerase N-terminal" evidence="8">
    <location>
        <begin position="32"/>
        <end position="204"/>
    </location>
</feature>
<dbReference type="EC" id="2.7.7.6" evidence="2"/>
<dbReference type="InterPro" id="IPR000722">
    <property type="entry name" value="RNA_pol_asu"/>
</dbReference>
<dbReference type="OrthoDB" id="35661at2759"/>
<gene>
    <name evidence="9" type="ORF">DILT_LOCUS14151</name>
</gene>
<evidence type="ECO:0000256" key="1">
    <source>
        <dbReference type="ARBA" id="ARBA00006460"/>
    </source>
</evidence>
<reference evidence="9 10" key="1">
    <citation type="submission" date="2018-11" db="EMBL/GenBank/DDBJ databases">
        <authorList>
            <consortium name="Pathogen Informatics"/>
        </authorList>
    </citation>
    <scope>NUCLEOTIDE SEQUENCE [LARGE SCALE GENOMIC DNA]</scope>
</reference>
<evidence type="ECO:0000256" key="6">
    <source>
        <dbReference type="ARBA" id="ARBA00023163"/>
    </source>
</evidence>
<dbReference type="SUPFAM" id="SSF64484">
    <property type="entry name" value="beta and beta-prime subunits of DNA dependent RNA-polymerase"/>
    <property type="match status" value="1"/>
</dbReference>
<keyword evidence="10" id="KW-1185">Reference proteome</keyword>
<evidence type="ECO:0000313" key="10">
    <source>
        <dbReference type="Proteomes" id="UP000281553"/>
    </source>
</evidence>
<keyword evidence="6" id="KW-0804">Transcription</keyword>
<evidence type="ECO:0000259" key="8">
    <source>
        <dbReference type="SMART" id="SM00663"/>
    </source>
</evidence>
<dbReference type="Proteomes" id="UP000281553">
    <property type="component" value="Unassembled WGS sequence"/>
</dbReference>
<dbReference type="PANTHER" id="PTHR19376:SF11">
    <property type="entry name" value="DNA-DIRECTED RNA POLYMERASE I SUBUNIT RPA1"/>
    <property type="match status" value="1"/>
</dbReference>
<dbReference type="SMART" id="SM00663">
    <property type="entry name" value="RPOLA_N"/>
    <property type="match status" value="1"/>
</dbReference>
<evidence type="ECO:0000313" key="9">
    <source>
        <dbReference type="EMBL" id="VDN22893.1"/>
    </source>
</evidence>
<evidence type="ECO:0000256" key="3">
    <source>
        <dbReference type="ARBA" id="ARBA00022478"/>
    </source>
</evidence>
<dbReference type="GO" id="GO:0003677">
    <property type="term" value="F:DNA binding"/>
    <property type="evidence" value="ECO:0007669"/>
    <property type="project" value="InterPro"/>
</dbReference>
<dbReference type="GO" id="GO:0006351">
    <property type="term" value="P:DNA-templated transcription"/>
    <property type="evidence" value="ECO:0007669"/>
    <property type="project" value="InterPro"/>
</dbReference>
<dbReference type="InterPro" id="IPR006592">
    <property type="entry name" value="RNA_pol_N"/>
</dbReference>
<evidence type="ECO:0000256" key="2">
    <source>
        <dbReference type="ARBA" id="ARBA00012418"/>
    </source>
</evidence>
<dbReference type="GO" id="GO:0003899">
    <property type="term" value="F:DNA-directed RNA polymerase activity"/>
    <property type="evidence" value="ECO:0007669"/>
    <property type="project" value="UniProtKB-EC"/>
</dbReference>
<feature type="signal peptide" evidence="7">
    <location>
        <begin position="1"/>
        <end position="22"/>
    </location>
</feature>
<keyword evidence="4" id="KW-0808">Transferase</keyword>
<keyword evidence="3" id="KW-0240">DNA-directed RNA polymerase</keyword>
<protein>
    <recommendedName>
        <fullName evidence="2">DNA-directed RNA polymerase</fullName>
        <ecNumber evidence="2">2.7.7.6</ecNumber>
    </recommendedName>
</protein>
<dbReference type="AlphaFoldDB" id="A0A3P7MH36"/>
<sequence length="204" mass="23521">MFRCLWMQEASMLRILMPCVHAASTKMRYPTDIFFMEVMPVSPSFCRWPRFVGGYAYEHPTTAIFSRIIKRAIALRQIVDYMEEMNLSRNALPVKASQLRAASKAALDDVTPDAIGHRIQPTNVPMTAERAFTALHRLEKKQGLFRMHMMGKRVNYACRSVISPDPNLRVHEVCFSLVILSAFCAFQFGRTFLLRSPNRNRLLF</sequence>
<dbReference type="Gene3D" id="2.40.40.20">
    <property type="match status" value="1"/>
</dbReference>
<dbReference type="PANTHER" id="PTHR19376">
    <property type="entry name" value="DNA-DIRECTED RNA POLYMERASE"/>
    <property type="match status" value="1"/>
</dbReference>
<organism evidence="9 10">
    <name type="scientific">Dibothriocephalus latus</name>
    <name type="common">Fish tapeworm</name>
    <name type="synonym">Diphyllobothrium latum</name>
    <dbReference type="NCBI Taxonomy" id="60516"/>
    <lineage>
        <taxon>Eukaryota</taxon>
        <taxon>Metazoa</taxon>
        <taxon>Spiralia</taxon>
        <taxon>Lophotrochozoa</taxon>
        <taxon>Platyhelminthes</taxon>
        <taxon>Cestoda</taxon>
        <taxon>Eucestoda</taxon>
        <taxon>Diphyllobothriidea</taxon>
        <taxon>Diphyllobothriidae</taxon>
        <taxon>Dibothriocephalus</taxon>
    </lineage>
</organism>
<keyword evidence="5" id="KW-0548">Nucleotidyltransferase</keyword>
<name>A0A3P7MH36_DIBLA</name>
<keyword evidence="7" id="KW-0732">Signal</keyword>
<evidence type="ECO:0000256" key="5">
    <source>
        <dbReference type="ARBA" id="ARBA00022695"/>
    </source>
</evidence>
<dbReference type="Pfam" id="PF00623">
    <property type="entry name" value="RNA_pol_Rpb1_2"/>
    <property type="match status" value="1"/>
</dbReference>
<dbReference type="GO" id="GO:0005736">
    <property type="term" value="C:RNA polymerase I complex"/>
    <property type="evidence" value="ECO:0007669"/>
    <property type="project" value="TreeGrafter"/>
</dbReference>
<dbReference type="EMBL" id="UYRU01072967">
    <property type="protein sequence ID" value="VDN22893.1"/>
    <property type="molecule type" value="Genomic_DNA"/>
</dbReference>
<proteinExistence type="inferred from homology"/>
<dbReference type="InterPro" id="IPR045867">
    <property type="entry name" value="DNA-dir_RpoC_beta_prime"/>
</dbReference>